<organism evidence="2 3">
    <name type="scientific">Alternaria atra</name>
    <dbReference type="NCBI Taxonomy" id="119953"/>
    <lineage>
        <taxon>Eukaryota</taxon>
        <taxon>Fungi</taxon>
        <taxon>Dikarya</taxon>
        <taxon>Ascomycota</taxon>
        <taxon>Pezizomycotina</taxon>
        <taxon>Dothideomycetes</taxon>
        <taxon>Pleosporomycetidae</taxon>
        <taxon>Pleosporales</taxon>
        <taxon>Pleosporineae</taxon>
        <taxon>Pleosporaceae</taxon>
        <taxon>Alternaria</taxon>
        <taxon>Alternaria sect. Ulocladioides</taxon>
    </lineage>
</organism>
<dbReference type="Proteomes" id="UP000676310">
    <property type="component" value="Unassembled WGS sequence"/>
</dbReference>
<proteinExistence type="predicted"/>
<dbReference type="EMBL" id="CAJRGZ010000007">
    <property type="protein sequence ID" value="CAG5137188.1"/>
    <property type="molecule type" value="Genomic_DNA"/>
</dbReference>
<name>A0A8J2HUR6_9PLEO</name>
<comment type="caution">
    <text evidence="2">The sequence shown here is derived from an EMBL/GenBank/DDBJ whole genome shotgun (WGS) entry which is preliminary data.</text>
</comment>
<gene>
    <name evidence="2" type="ORF">ALTATR162_LOCUS49</name>
</gene>
<feature type="region of interest" description="Disordered" evidence="1">
    <location>
        <begin position="20"/>
        <end position="46"/>
    </location>
</feature>
<dbReference type="RefSeq" id="XP_043163577.1">
    <property type="nucleotide sequence ID" value="XM_043307642.1"/>
</dbReference>
<reference evidence="2" key="1">
    <citation type="submission" date="2021-05" db="EMBL/GenBank/DDBJ databases">
        <authorList>
            <person name="Stam R."/>
        </authorList>
    </citation>
    <scope>NUCLEOTIDE SEQUENCE</scope>
    <source>
        <strain evidence="2">CS162</strain>
    </source>
</reference>
<dbReference type="AlphaFoldDB" id="A0A8J2HUR6"/>
<sequence>METYGSQGSTDEIRCTREKREDCGYPGSPFNNLSEAPERPSTSPPYPACQTLIARNIMRLVGHWKGVCQQEAPETTVPWQNASNQHIYSLNRCLVLLCIIQLH</sequence>
<keyword evidence="3" id="KW-1185">Reference proteome</keyword>
<evidence type="ECO:0000313" key="3">
    <source>
        <dbReference type="Proteomes" id="UP000676310"/>
    </source>
</evidence>
<evidence type="ECO:0000256" key="1">
    <source>
        <dbReference type="SAM" id="MobiDB-lite"/>
    </source>
</evidence>
<accession>A0A8J2HUR6</accession>
<evidence type="ECO:0000313" key="2">
    <source>
        <dbReference type="EMBL" id="CAG5137188.1"/>
    </source>
</evidence>
<dbReference type="GeneID" id="67016617"/>
<protein>
    <submittedName>
        <fullName evidence="2">Uncharacterized protein</fullName>
    </submittedName>
</protein>